<dbReference type="GO" id="GO:0005886">
    <property type="term" value="C:plasma membrane"/>
    <property type="evidence" value="ECO:0007669"/>
    <property type="project" value="UniProtKB-SubCell"/>
</dbReference>
<feature type="binding site" evidence="14">
    <location>
        <position position="350"/>
    </location>
    <ligand>
        <name>Zn(2+)</name>
        <dbReference type="ChEBI" id="CHEBI:29105"/>
    </ligand>
</feature>
<reference evidence="17" key="1">
    <citation type="submission" date="2020-09" db="EMBL/GenBank/DDBJ databases">
        <authorList>
            <person name="Yoon J.-W."/>
        </authorList>
    </citation>
    <scope>NUCLEOTIDE SEQUENCE</scope>
    <source>
        <strain evidence="17">KMU-158</strain>
    </source>
</reference>
<dbReference type="InterPro" id="IPR050515">
    <property type="entry name" value="Beta-lactam/transpept"/>
</dbReference>
<dbReference type="RefSeq" id="WP_190764115.1">
    <property type="nucleotide sequence ID" value="NZ_JACXLD010000003.1"/>
</dbReference>
<evidence type="ECO:0000256" key="1">
    <source>
        <dbReference type="ARBA" id="ARBA00004167"/>
    </source>
</evidence>
<evidence type="ECO:0000259" key="15">
    <source>
        <dbReference type="Pfam" id="PF00905"/>
    </source>
</evidence>
<dbReference type="SUPFAM" id="SSF56519">
    <property type="entry name" value="Penicillin binding protein dimerisation domain"/>
    <property type="match status" value="1"/>
</dbReference>
<dbReference type="AlphaFoldDB" id="A0A927C180"/>
<dbReference type="EMBL" id="JACXLD010000003">
    <property type="protein sequence ID" value="MBD2858864.1"/>
    <property type="molecule type" value="Genomic_DNA"/>
</dbReference>
<sequence length="624" mass="69491">MPRRQQLKNTQRERRQYKRRMIYCLLFVSALIGVIVYRYSHLQLIDYDIYKTQSDRNRIQLLPLPPKRGLIFDRNGELLAENIPSYTLTLTRERIKSLDDTLAAIAEIIALDESDVEQFERRLRHRRPYQGIPLKFRLTEEEIAKLAVNSYRLPGVEVDAQLVRHYPKGELFAHLLGYVGRISEKELEVIDPVNYSGTDFIGKIGIEKYYEDLLHGIVGYQNAESNAHGRILRVLEQHDPLPGGDIQLHVDSQVQEVAFSAMAGRRGAVVAIDPRSGGVIAMVSTPSYDTNQFVNGISSKDYQALSGDRNLPLFNRALQGQYPPASTVKPIWGLAGLYYGVVSPNTRFVDPGWFSLPNDERRYRDWKVGGHGYSINLEQAVEQSCDVYYYELAYRLGIDRLHDFGVRFGLGNATGIDTTNERRGLMPSREWKENVYGGHWYPGETINIGIGQGFMLTTPLQLAVATSVLASQGELRAPRLLAAVDGQPVQAPLLGKIEDVSQADWNAVRASMEAVIYGQRGTARGLQRGLEYTLAAKTGTAQVVSIAADEKYDAEALAIAKRDHALFIAFAPAEKPEIAVAVVIENGEHGGSVAGPVARAVIDAYLLGDTSAKALKMSREDSDE</sequence>
<comment type="subcellular location">
    <subcellularLocation>
        <location evidence="14">Cell inner membrane</location>
        <topology evidence="14">Single-pass membrane protein</topology>
    </subcellularLocation>
    <subcellularLocation>
        <location evidence="2">Cell membrane</location>
    </subcellularLocation>
    <subcellularLocation>
        <location evidence="1">Membrane</location>
        <topology evidence="1">Single-pass membrane protein</topology>
    </subcellularLocation>
</comment>
<evidence type="ECO:0000256" key="10">
    <source>
        <dbReference type="ARBA" id="ARBA00022984"/>
    </source>
</evidence>
<dbReference type="Gene3D" id="3.90.1310.10">
    <property type="entry name" value="Penicillin-binding protein 2a (Domain 2)"/>
    <property type="match status" value="1"/>
</dbReference>
<proteinExistence type="inferred from homology"/>
<evidence type="ECO:0000313" key="17">
    <source>
        <dbReference type="EMBL" id="MBD2858864.1"/>
    </source>
</evidence>
<comment type="caution">
    <text evidence="17">The sequence shown here is derived from an EMBL/GenBank/DDBJ whole genome shotgun (WGS) entry which is preliminary data.</text>
</comment>
<evidence type="ECO:0000313" key="18">
    <source>
        <dbReference type="Proteomes" id="UP000610558"/>
    </source>
</evidence>
<keyword evidence="11 14" id="KW-1133">Transmembrane helix</keyword>
<name>A0A927C180_9GAMM</name>
<dbReference type="GO" id="GO:0008658">
    <property type="term" value="F:penicillin binding"/>
    <property type="evidence" value="ECO:0007669"/>
    <property type="project" value="UniProtKB-UniRule"/>
</dbReference>
<dbReference type="Gene3D" id="3.30.1390.30">
    <property type="entry name" value="Penicillin-binding protein 2a, domain 3"/>
    <property type="match status" value="1"/>
</dbReference>
<evidence type="ECO:0000256" key="13">
    <source>
        <dbReference type="ARBA" id="ARBA00023316"/>
    </source>
</evidence>
<dbReference type="HAMAP" id="MF_02081">
    <property type="entry name" value="MrdA_transpept"/>
    <property type="match status" value="1"/>
</dbReference>
<evidence type="ECO:0000259" key="16">
    <source>
        <dbReference type="Pfam" id="PF03717"/>
    </source>
</evidence>
<feature type="binding site" evidence="14">
    <location>
        <position position="371"/>
    </location>
    <ligand>
        <name>Zn(2+)</name>
        <dbReference type="ChEBI" id="CHEBI:29105"/>
    </ligand>
</feature>
<keyword evidence="8 14" id="KW-0378">Hydrolase</keyword>
<keyword evidence="18" id="KW-1185">Reference proteome</keyword>
<dbReference type="Pfam" id="PF00905">
    <property type="entry name" value="Transpeptidase"/>
    <property type="match status" value="1"/>
</dbReference>
<keyword evidence="10 14" id="KW-0573">Peptidoglycan synthesis</keyword>
<dbReference type="InterPro" id="IPR036138">
    <property type="entry name" value="PBP_dimer_sf"/>
</dbReference>
<dbReference type="PANTHER" id="PTHR30627">
    <property type="entry name" value="PEPTIDOGLYCAN D,D-TRANSPEPTIDASE"/>
    <property type="match status" value="1"/>
</dbReference>
<dbReference type="InterPro" id="IPR005311">
    <property type="entry name" value="PBP_dimer"/>
</dbReference>
<dbReference type="GO" id="GO:0009002">
    <property type="term" value="F:serine-type D-Ala-D-Ala carboxypeptidase activity"/>
    <property type="evidence" value="ECO:0007669"/>
    <property type="project" value="UniProtKB-UniRule"/>
</dbReference>
<comment type="similarity">
    <text evidence="14">Belongs to the transpeptidase family. MrdA subfamily.</text>
</comment>
<evidence type="ECO:0000256" key="5">
    <source>
        <dbReference type="ARBA" id="ARBA00022645"/>
    </source>
</evidence>
<evidence type="ECO:0000256" key="2">
    <source>
        <dbReference type="ARBA" id="ARBA00004236"/>
    </source>
</evidence>
<gene>
    <name evidence="14 17" type="primary">mrdA</name>
    <name evidence="17" type="ORF">IB286_07545</name>
</gene>
<evidence type="ECO:0000256" key="7">
    <source>
        <dbReference type="ARBA" id="ARBA00022692"/>
    </source>
</evidence>
<evidence type="ECO:0000256" key="9">
    <source>
        <dbReference type="ARBA" id="ARBA00022960"/>
    </source>
</evidence>
<feature type="domain" description="Penicillin-binding protein dimerisation" evidence="16">
    <location>
        <begin position="64"/>
        <end position="235"/>
    </location>
</feature>
<evidence type="ECO:0000256" key="12">
    <source>
        <dbReference type="ARBA" id="ARBA00023136"/>
    </source>
</evidence>
<dbReference type="InterPro" id="IPR001460">
    <property type="entry name" value="PCN-bd_Tpept"/>
</dbReference>
<keyword evidence="9 14" id="KW-0133">Cell shape</keyword>
<comment type="catalytic activity">
    <reaction evidence="14">
        <text>Preferential cleavage: (Ac)2-L-Lys-D-Ala-|-D-Ala. Also transpeptidation of peptidyl-alanyl moieties that are N-acyl substituents of D-alanine.</text>
        <dbReference type="EC" id="3.4.16.4"/>
    </reaction>
</comment>
<comment type="pathway">
    <text evidence="14">Cell wall biogenesis; peptidoglycan biosynthesis.</text>
</comment>
<dbReference type="InterPro" id="IPR012338">
    <property type="entry name" value="Beta-lactam/transpept-like"/>
</dbReference>
<keyword evidence="3 14" id="KW-1003">Cell membrane</keyword>
<accession>A0A927C180</accession>
<dbReference type="Pfam" id="PF03717">
    <property type="entry name" value="PBP_dimer"/>
    <property type="match status" value="1"/>
</dbReference>
<dbReference type="GO" id="GO:0071972">
    <property type="term" value="F:peptidoglycan L,D-transpeptidase activity"/>
    <property type="evidence" value="ECO:0007669"/>
    <property type="project" value="TreeGrafter"/>
</dbReference>
<comment type="function">
    <text evidence="14">Catalyzes cross-linking of the peptidoglycan cell wall.</text>
</comment>
<dbReference type="SUPFAM" id="SSF56601">
    <property type="entry name" value="beta-lactamase/transpeptidase-like"/>
    <property type="match status" value="1"/>
</dbReference>
<evidence type="ECO:0000256" key="11">
    <source>
        <dbReference type="ARBA" id="ARBA00022989"/>
    </source>
</evidence>
<feature type="active site" description="Acyl-ester intermediate" evidence="14">
    <location>
        <position position="326"/>
    </location>
</feature>
<evidence type="ECO:0000256" key="3">
    <source>
        <dbReference type="ARBA" id="ARBA00022475"/>
    </source>
</evidence>
<dbReference type="NCBIfam" id="TIGR03423">
    <property type="entry name" value="pbp2_mrdA"/>
    <property type="match status" value="1"/>
</dbReference>
<protein>
    <recommendedName>
        <fullName evidence="14">Peptidoglycan D,D-transpeptidase MrdA</fullName>
        <ecNumber evidence="14">3.4.16.4</ecNumber>
    </recommendedName>
    <alternativeName>
        <fullName evidence="14">Penicillin-binding protein 2</fullName>
        <shortName evidence="14">PBP-2</shortName>
    </alternativeName>
</protein>
<dbReference type="Proteomes" id="UP000610558">
    <property type="component" value="Unassembled WGS sequence"/>
</dbReference>
<keyword evidence="14" id="KW-0479">Metal-binding</keyword>
<keyword evidence="4 14" id="KW-0997">Cell inner membrane</keyword>
<keyword evidence="12 14" id="KW-0472">Membrane</keyword>
<feature type="domain" description="Penicillin-binding protein transpeptidase" evidence="15">
    <location>
        <begin position="267"/>
        <end position="602"/>
    </location>
</feature>
<dbReference type="GO" id="GO:0006508">
    <property type="term" value="P:proteolysis"/>
    <property type="evidence" value="ECO:0007669"/>
    <property type="project" value="UniProtKB-KW"/>
</dbReference>
<keyword evidence="5 14" id="KW-0121">Carboxypeptidase</keyword>
<evidence type="ECO:0000256" key="14">
    <source>
        <dbReference type="HAMAP-Rule" id="MF_02081"/>
    </source>
</evidence>
<dbReference type="PANTHER" id="PTHR30627:SF2">
    <property type="entry name" value="PEPTIDOGLYCAN D,D-TRANSPEPTIDASE MRDA"/>
    <property type="match status" value="1"/>
</dbReference>
<comment type="cofactor">
    <cofactor evidence="14">
        <name>Zn(2+)</name>
        <dbReference type="ChEBI" id="CHEBI:29105"/>
    </cofactor>
    <text evidence="14">Binds one Zn(2+) ion per subunit.</text>
</comment>
<evidence type="ECO:0000256" key="8">
    <source>
        <dbReference type="ARBA" id="ARBA00022801"/>
    </source>
</evidence>
<feature type="binding site" evidence="14">
    <location>
        <position position="365"/>
    </location>
    <ligand>
        <name>Zn(2+)</name>
        <dbReference type="ChEBI" id="CHEBI:29105"/>
    </ligand>
</feature>
<dbReference type="GO" id="GO:0008270">
    <property type="term" value="F:zinc ion binding"/>
    <property type="evidence" value="ECO:0007669"/>
    <property type="project" value="UniProtKB-UniRule"/>
</dbReference>
<keyword evidence="7 14" id="KW-0812">Transmembrane</keyword>
<organism evidence="17 18">
    <name type="scientific">Spongiibacter pelagi</name>
    <dbReference type="NCBI Taxonomy" id="2760804"/>
    <lineage>
        <taxon>Bacteria</taxon>
        <taxon>Pseudomonadati</taxon>
        <taxon>Pseudomonadota</taxon>
        <taxon>Gammaproteobacteria</taxon>
        <taxon>Cellvibrionales</taxon>
        <taxon>Spongiibacteraceae</taxon>
        <taxon>Spongiibacter</taxon>
    </lineage>
</organism>
<evidence type="ECO:0000256" key="4">
    <source>
        <dbReference type="ARBA" id="ARBA00022519"/>
    </source>
</evidence>
<keyword evidence="13 14" id="KW-0961">Cell wall biogenesis/degradation</keyword>
<dbReference type="GO" id="GO:0071555">
    <property type="term" value="P:cell wall organization"/>
    <property type="evidence" value="ECO:0007669"/>
    <property type="project" value="UniProtKB-KW"/>
</dbReference>
<keyword evidence="14" id="KW-0862">Zinc</keyword>
<dbReference type="GO" id="GO:0008360">
    <property type="term" value="P:regulation of cell shape"/>
    <property type="evidence" value="ECO:0007669"/>
    <property type="project" value="UniProtKB-KW"/>
</dbReference>
<dbReference type="GO" id="GO:0009252">
    <property type="term" value="P:peptidoglycan biosynthetic process"/>
    <property type="evidence" value="ECO:0007669"/>
    <property type="project" value="UniProtKB-UniRule"/>
</dbReference>
<dbReference type="EC" id="3.4.16.4" evidence="14"/>
<evidence type="ECO:0000256" key="6">
    <source>
        <dbReference type="ARBA" id="ARBA00022670"/>
    </source>
</evidence>
<feature type="transmembrane region" description="Helical" evidence="14">
    <location>
        <begin position="21"/>
        <end position="39"/>
    </location>
</feature>
<feature type="binding site" evidence="14">
    <location>
        <position position="385"/>
    </location>
    <ligand>
        <name>Zn(2+)</name>
        <dbReference type="ChEBI" id="CHEBI:29105"/>
    </ligand>
</feature>
<dbReference type="InterPro" id="IPR017790">
    <property type="entry name" value="Penicillin-binding_protein_2"/>
</dbReference>
<dbReference type="Gene3D" id="3.40.710.10">
    <property type="entry name" value="DD-peptidase/beta-lactamase superfamily"/>
    <property type="match status" value="1"/>
</dbReference>
<keyword evidence="6 14" id="KW-0645">Protease</keyword>